<comment type="caution">
    <text evidence="1">The sequence shown here is derived from an EMBL/GenBank/DDBJ whole genome shotgun (WGS) entry which is preliminary data.</text>
</comment>
<evidence type="ECO:0000313" key="2">
    <source>
        <dbReference type="Proteomes" id="UP000663874"/>
    </source>
</evidence>
<dbReference type="EMBL" id="CAJOBE010056621">
    <property type="protein sequence ID" value="CAF4373999.1"/>
    <property type="molecule type" value="Genomic_DNA"/>
</dbReference>
<accession>A0A820MKN6</accession>
<feature type="non-terminal residue" evidence="1">
    <location>
        <position position="1"/>
    </location>
</feature>
<proteinExistence type="predicted"/>
<gene>
    <name evidence="1" type="ORF">FNK824_LOCUS43089</name>
</gene>
<organism evidence="1 2">
    <name type="scientific">Rotaria sordida</name>
    <dbReference type="NCBI Taxonomy" id="392033"/>
    <lineage>
        <taxon>Eukaryota</taxon>
        <taxon>Metazoa</taxon>
        <taxon>Spiralia</taxon>
        <taxon>Gnathifera</taxon>
        <taxon>Rotifera</taxon>
        <taxon>Eurotatoria</taxon>
        <taxon>Bdelloidea</taxon>
        <taxon>Philodinida</taxon>
        <taxon>Philodinidae</taxon>
        <taxon>Rotaria</taxon>
    </lineage>
</organism>
<evidence type="ECO:0000313" key="1">
    <source>
        <dbReference type="EMBL" id="CAF4373999.1"/>
    </source>
</evidence>
<dbReference type="Proteomes" id="UP000663874">
    <property type="component" value="Unassembled WGS sequence"/>
</dbReference>
<dbReference type="AlphaFoldDB" id="A0A820MKN6"/>
<sequence length="31" mass="3352">LSTQKQLSNAVGNSAPVSVKRFLKSIAFCEK</sequence>
<reference evidence="1" key="1">
    <citation type="submission" date="2021-02" db="EMBL/GenBank/DDBJ databases">
        <authorList>
            <person name="Nowell W R."/>
        </authorList>
    </citation>
    <scope>NUCLEOTIDE SEQUENCE</scope>
</reference>
<name>A0A820MKN6_9BILA</name>
<protein>
    <submittedName>
        <fullName evidence="1">Uncharacterized protein</fullName>
    </submittedName>
</protein>